<dbReference type="InterPro" id="IPR025303">
    <property type="entry name" value="PdaC"/>
</dbReference>
<dbReference type="eggNOG" id="COG4461">
    <property type="taxonomic scope" value="Bacteria"/>
</dbReference>
<dbReference type="Proteomes" id="UP000028542">
    <property type="component" value="Unassembled WGS sequence"/>
</dbReference>
<protein>
    <recommendedName>
        <fullName evidence="6">DUF3298 domain-containing protein</fullName>
    </recommendedName>
</protein>
<feature type="domain" description="Deacetylase PdaC" evidence="3">
    <location>
        <begin position="60"/>
        <end position="153"/>
    </location>
</feature>
<evidence type="ECO:0000313" key="4">
    <source>
        <dbReference type="EMBL" id="KEZ85586.1"/>
    </source>
</evidence>
<dbReference type="InterPro" id="IPR037126">
    <property type="entry name" value="PdaC/RsiV-like_sf"/>
</dbReference>
<dbReference type="Gene3D" id="3.90.640.20">
    <property type="entry name" value="Heat-shock cognate protein, ATPase"/>
    <property type="match status" value="1"/>
</dbReference>
<reference evidence="4 5" key="1">
    <citation type="submission" date="2014-07" db="EMBL/GenBank/DDBJ databases">
        <title>Draft genome of Clostridium sulfidigenes 113A isolated from sediments associated with methane hydrate from Krishna Godavari basin.</title>
        <authorList>
            <person name="Honkalas V.S."/>
            <person name="Dabir A.P."/>
            <person name="Arora P."/>
            <person name="Dhakephalkar P.K."/>
        </authorList>
    </citation>
    <scope>NUCLEOTIDE SEQUENCE [LARGE SCALE GENOMIC DNA]</scope>
    <source>
        <strain evidence="4 5">113A</strain>
    </source>
</reference>
<dbReference type="InterPro" id="IPR021729">
    <property type="entry name" value="DUF3298"/>
</dbReference>
<dbReference type="Pfam" id="PF13739">
    <property type="entry name" value="PdaC"/>
    <property type="match status" value="1"/>
</dbReference>
<feature type="chain" id="PRO_5001777157" description="DUF3298 domain-containing protein" evidence="1">
    <location>
        <begin position="23"/>
        <end position="382"/>
    </location>
</feature>
<evidence type="ECO:0000259" key="3">
    <source>
        <dbReference type="Pfam" id="PF13739"/>
    </source>
</evidence>
<evidence type="ECO:0000259" key="2">
    <source>
        <dbReference type="Pfam" id="PF11738"/>
    </source>
</evidence>
<evidence type="ECO:0008006" key="6">
    <source>
        <dbReference type="Google" id="ProtNLM"/>
    </source>
</evidence>
<dbReference type="RefSeq" id="WP_035134243.1">
    <property type="nucleotide sequence ID" value="NZ_JPMD01000033.1"/>
</dbReference>
<dbReference type="Pfam" id="PF11738">
    <property type="entry name" value="DUF3298"/>
    <property type="match status" value="1"/>
</dbReference>
<comment type="caution">
    <text evidence="4">The sequence shown here is derived from an EMBL/GenBank/DDBJ whole genome shotgun (WGS) entry which is preliminary data.</text>
</comment>
<keyword evidence="1" id="KW-0732">Signal</keyword>
<gene>
    <name evidence="4" type="ORF">IO99_13930</name>
</gene>
<sequence>MRKVIYLILVLLLTTNFHGAFAIDTHSDPDSVEISLPRMVNNILKDEEGATIENEEKVYSNKYVSVNINKPIVKIAKNKEAEGIINNKISKRINDFEEYITKLSVRDNEYNIKVGLEPKPYVINVNNNVTYNKNNILSITLNLYSYTGGAHGSSVDESFNFDINTGNRGVIEDFLGNNRNYNKIILDNVKATINKNPELYFKEAVDKLNVIPYNQKFFLTDKDLVIYFDEYEIAPYVAGIPKFYIPLSKFPKGLNKVNIQVEAPIIKTINYEESSEDFNQYLCYPKIENMINKDIEMKINNYIEEEIFKFIKDIKASNTQNKDSDKYVKGVTTYYKSLFKDKNSIIFYITYSGNNRRDENILLNNKIYEVNLQSGEIKVKNQ</sequence>
<name>A0A084J9F2_9CLOT</name>
<feature type="domain" description="DUF3298" evidence="2">
    <location>
        <begin position="172"/>
        <end position="248"/>
    </location>
</feature>
<keyword evidence="5" id="KW-1185">Reference proteome</keyword>
<organism evidence="4 5">
    <name type="scientific">Clostridium sulfidigenes</name>
    <dbReference type="NCBI Taxonomy" id="318464"/>
    <lineage>
        <taxon>Bacteria</taxon>
        <taxon>Bacillati</taxon>
        <taxon>Bacillota</taxon>
        <taxon>Clostridia</taxon>
        <taxon>Eubacteriales</taxon>
        <taxon>Clostridiaceae</taxon>
        <taxon>Clostridium</taxon>
    </lineage>
</organism>
<evidence type="ECO:0000313" key="5">
    <source>
        <dbReference type="Proteomes" id="UP000028542"/>
    </source>
</evidence>
<dbReference type="AlphaFoldDB" id="A0A084J9F2"/>
<dbReference type="STRING" id="318464.IO99_13930"/>
<evidence type="ECO:0000256" key="1">
    <source>
        <dbReference type="SAM" id="SignalP"/>
    </source>
</evidence>
<dbReference type="Gene3D" id="3.30.565.40">
    <property type="entry name" value="Fervidobacterium nodosum Rt17-B1 like"/>
    <property type="match status" value="2"/>
</dbReference>
<feature type="signal peptide" evidence="1">
    <location>
        <begin position="1"/>
        <end position="22"/>
    </location>
</feature>
<proteinExistence type="predicted"/>
<dbReference type="EMBL" id="JPMD01000033">
    <property type="protein sequence ID" value="KEZ85586.1"/>
    <property type="molecule type" value="Genomic_DNA"/>
</dbReference>
<accession>A0A084J9F2</accession>